<feature type="domain" description="SBF1/SBF2" evidence="1">
    <location>
        <begin position="30"/>
        <end position="110"/>
    </location>
</feature>
<gene>
    <name evidence="2" type="ORF">TOA249_LOCUS25680</name>
</gene>
<dbReference type="EMBL" id="CAJOBS010002838">
    <property type="protein sequence ID" value="CAF4836115.1"/>
    <property type="molecule type" value="Genomic_DNA"/>
</dbReference>
<sequence>MPLRARTSCVRDDLPEFPHLDKELINAAIKERLKKQQNSRGAVFYSIKSYEDTRIALCNELASYKKQKKPRFNNRQFEMIANSLNCALEATSFIDEHGIACMMLALATTFHPNGLGTYSCKWLFNEDDIMLNNSAADLSIEEYDKICCLSIEKFQSEYVGEYQVVLSNVAGMAVKSKSIMCAVVDDNELQFNGIHEDNCVNHGQTHVVLEPLVIRTWSQNNTNDSIDRSLDAMSFESDKRGDTSTMRLCEIGMRW</sequence>
<accession>A0A821RD02</accession>
<dbReference type="SUPFAM" id="SSF48726">
    <property type="entry name" value="Immunoglobulin"/>
    <property type="match status" value="1"/>
</dbReference>
<dbReference type="Gene3D" id="2.60.40.10">
    <property type="entry name" value="Immunoglobulins"/>
    <property type="match status" value="1"/>
</dbReference>
<evidence type="ECO:0000259" key="1">
    <source>
        <dbReference type="Pfam" id="PF12335"/>
    </source>
</evidence>
<name>A0A821RD02_9BILA</name>
<dbReference type="AlphaFoldDB" id="A0A821RD02"/>
<proteinExistence type="predicted"/>
<comment type="caution">
    <text evidence="2">The sequence shown here is derived from an EMBL/GenBank/DDBJ whole genome shotgun (WGS) entry which is preliminary data.</text>
</comment>
<dbReference type="Proteomes" id="UP000663838">
    <property type="component" value="Unassembled WGS sequence"/>
</dbReference>
<protein>
    <recommendedName>
        <fullName evidence="1">SBF1/SBF2 domain-containing protein</fullName>
    </recommendedName>
</protein>
<evidence type="ECO:0000313" key="3">
    <source>
        <dbReference type="Proteomes" id="UP000663838"/>
    </source>
</evidence>
<evidence type="ECO:0000313" key="2">
    <source>
        <dbReference type="EMBL" id="CAF4836115.1"/>
    </source>
</evidence>
<dbReference type="InterPro" id="IPR036179">
    <property type="entry name" value="Ig-like_dom_sf"/>
</dbReference>
<dbReference type="Pfam" id="PF12335">
    <property type="entry name" value="SBF2"/>
    <property type="match status" value="1"/>
</dbReference>
<reference evidence="2" key="1">
    <citation type="submission" date="2021-02" db="EMBL/GenBank/DDBJ databases">
        <authorList>
            <person name="Nowell W R."/>
        </authorList>
    </citation>
    <scope>NUCLEOTIDE SEQUENCE</scope>
</reference>
<organism evidence="2 3">
    <name type="scientific">Rotaria socialis</name>
    <dbReference type="NCBI Taxonomy" id="392032"/>
    <lineage>
        <taxon>Eukaryota</taxon>
        <taxon>Metazoa</taxon>
        <taxon>Spiralia</taxon>
        <taxon>Gnathifera</taxon>
        <taxon>Rotifera</taxon>
        <taxon>Eurotatoria</taxon>
        <taxon>Bdelloidea</taxon>
        <taxon>Philodinida</taxon>
        <taxon>Philodinidae</taxon>
        <taxon>Rotaria</taxon>
    </lineage>
</organism>
<dbReference type="InterPro" id="IPR022096">
    <property type="entry name" value="SBF1/SBF2"/>
</dbReference>
<dbReference type="InterPro" id="IPR013783">
    <property type="entry name" value="Ig-like_fold"/>
</dbReference>